<sequence>MSFRGGDSQGLYHPTPSPDPPESIASSVAAGLSSIPETGPPSFPNFSRIHQAEDVSWLLPTEIPMQLPSWDSLTPVSTALPMTDFHRRNMHQEPPAPDPVRNIESLVPPWLQTMMIYYGTKGSPLDNVGATSQEPSCNVTVPEGQVEHRHST</sequence>
<evidence type="ECO:0000256" key="1">
    <source>
        <dbReference type="SAM" id="MobiDB-lite"/>
    </source>
</evidence>
<dbReference type="EMBL" id="KZ852094">
    <property type="protein sequence ID" value="RDH27269.1"/>
    <property type="molecule type" value="Genomic_DNA"/>
</dbReference>
<dbReference type="Proteomes" id="UP000253729">
    <property type="component" value="Unassembled WGS sequence"/>
</dbReference>
<protein>
    <submittedName>
        <fullName evidence="2">Uncharacterized protein</fullName>
    </submittedName>
</protein>
<dbReference type="RefSeq" id="XP_026620291.1">
    <property type="nucleotide sequence ID" value="XM_026772550.1"/>
</dbReference>
<proteinExistence type="predicted"/>
<evidence type="ECO:0000313" key="3">
    <source>
        <dbReference type="Proteomes" id="UP000253729"/>
    </source>
</evidence>
<dbReference type="GeneID" id="38140906"/>
<keyword evidence="3" id="KW-1185">Reference proteome</keyword>
<dbReference type="AlphaFoldDB" id="A0A3F3PJZ9"/>
<feature type="region of interest" description="Disordered" evidence="1">
    <location>
        <begin position="1"/>
        <end position="47"/>
    </location>
</feature>
<feature type="compositionally biased region" description="Polar residues" evidence="1">
    <location>
        <begin position="129"/>
        <end position="139"/>
    </location>
</feature>
<gene>
    <name evidence="2" type="ORF">BDQ94DRAFT_175744</name>
</gene>
<reference evidence="2 3" key="1">
    <citation type="submission" date="2018-07" db="EMBL/GenBank/DDBJ databases">
        <title>The genomes of Aspergillus section Nigri reveals drivers in fungal speciation.</title>
        <authorList>
            <consortium name="DOE Joint Genome Institute"/>
            <person name="Vesth T.C."/>
            <person name="Nybo J."/>
            <person name="Theobald S."/>
            <person name="Brandl J."/>
            <person name="Frisvad J.C."/>
            <person name="Nielsen K.F."/>
            <person name="Lyhne E.K."/>
            <person name="Kogle M.E."/>
            <person name="Kuo A."/>
            <person name="Riley R."/>
            <person name="Clum A."/>
            <person name="Nolan M."/>
            <person name="Lipzen A."/>
            <person name="Salamov A."/>
            <person name="Henrissat B."/>
            <person name="Wiebenga A."/>
            <person name="De vries R.P."/>
            <person name="Grigoriev I.V."/>
            <person name="Mortensen U.H."/>
            <person name="Andersen M.R."/>
            <person name="Baker S.E."/>
        </authorList>
    </citation>
    <scope>NUCLEOTIDE SEQUENCE [LARGE SCALE GENOMIC DNA]</scope>
    <source>
        <strain evidence="2 3">CBS 139.54b</strain>
    </source>
</reference>
<name>A0A3F3PJZ9_9EURO</name>
<organism evidence="2 3">
    <name type="scientific">Aspergillus welwitschiae</name>
    <dbReference type="NCBI Taxonomy" id="1341132"/>
    <lineage>
        <taxon>Eukaryota</taxon>
        <taxon>Fungi</taxon>
        <taxon>Dikarya</taxon>
        <taxon>Ascomycota</taxon>
        <taxon>Pezizomycotina</taxon>
        <taxon>Eurotiomycetes</taxon>
        <taxon>Eurotiomycetidae</taxon>
        <taxon>Eurotiales</taxon>
        <taxon>Aspergillaceae</taxon>
        <taxon>Aspergillus</taxon>
        <taxon>Aspergillus subgen. Circumdati</taxon>
    </lineage>
</organism>
<accession>A0A3F3PJZ9</accession>
<feature type="region of interest" description="Disordered" evidence="1">
    <location>
        <begin position="128"/>
        <end position="152"/>
    </location>
</feature>
<evidence type="ECO:0000313" key="2">
    <source>
        <dbReference type="EMBL" id="RDH27269.1"/>
    </source>
</evidence>